<dbReference type="Proteomes" id="UP000009131">
    <property type="component" value="Unassembled WGS sequence"/>
</dbReference>
<dbReference type="OrthoDB" id="8300214at2759"/>
<evidence type="ECO:0000256" key="1">
    <source>
        <dbReference type="ARBA" id="ARBA00010815"/>
    </source>
</evidence>
<dbReference type="STRING" id="764103.G7E8W2"/>
<comment type="similarity">
    <text evidence="1">Belongs to the CFA/CMAS family.</text>
</comment>
<dbReference type="eggNOG" id="ENOG502QSMW">
    <property type="taxonomic scope" value="Eukaryota"/>
</dbReference>
<dbReference type="Pfam" id="PF02353">
    <property type="entry name" value="CMAS"/>
    <property type="match status" value="1"/>
</dbReference>
<dbReference type="PIRSF" id="PIRSF003085">
    <property type="entry name" value="CMAS"/>
    <property type="match status" value="1"/>
</dbReference>
<evidence type="ECO:0000256" key="3">
    <source>
        <dbReference type="ARBA" id="ARBA00022679"/>
    </source>
</evidence>
<keyword evidence="2" id="KW-0489">Methyltransferase</keyword>
<dbReference type="PANTHER" id="PTHR43667">
    <property type="entry name" value="CYCLOPROPANE-FATTY-ACYL-PHOSPHOLIPID SYNTHASE"/>
    <property type="match status" value="1"/>
</dbReference>
<gene>
    <name evidence="6" type="primary">Mo06281</name>
    <name evidence="6" type="ORF">E5Q_06281</name>
</gene>
<accession>G7E8W2</accession>
<keyword evidence="3" id="KW-0808">Transferase</keyword>
<dbReference type="InterPro" id="IPR029063">
    <property type="entry name" value="SAM-dependent_MTases_sf"/>
</dbReference>
<reference evidence="6 7" key="1">
    <citation type="journal article" date="2011" name="J. Gen. Appl. Microbiol.">
        <title>Draft genome sequencing of the enigmatic basidiomycete Mixia osmundae.</title>
        <authorList>
            <person name="Nishida H."/>
            <person name="Nagatsuka Y."/>
            <person name="Sugiyama J."/>
        </authorList>
    </citation>
    <scope>NUCLEOTIDE SEQUENCE [LARGE SCALE GENOMIC DNA]</scope>
    <source>
        <strain evidence="7">CBS 9802 / IAM 14324 / JCM 22182 / KY 12970</strain>
    </source>
</reference>
<dbReference type="EMBL" id="BABT02000220">
    <property type="protein sequence ID" value="GAA99580.1"/>
    <property type="molecule type" value="Genomic_DNA"/>
</dbReference>
<dbReference type="InParanoid" id="G7E8W2"/>
<dbReference type="AlphaFoldDB" id="G7E8W2"/>
<dbReference type="CDD" id="cd02440">
    <property type="entry name" value="AdoMet_MTases"/>
    <property type="match status" value="1"/>
</dbReference>
<name>G7E8W2_MIXOS</name>
<dbReference type="SUPFAM" id="SSF53335">
    <property type="entry name" value="S-adenosyl-L-methionine-dependent methyltransferases"/>
    <property type="match status" value="1"/>
</dbReference>
<dbReference type="Gene3D" id="3.40.50.150">
    <property type="entry name" value="Vaccinia Virus protein VP39"/>
    <property type="match status" value="1"/>
</dbReference>
<organism evidence="6 7">
    <name type="scientific">Mixia osmundae (strain CBS 9802 / IAM 14324 / JCM 22182 / KY 12970)</name>
    <dbReference type="NCBI Taxonomy" id="764103"/>
    <lineage>
        <taxon>Eukaryota</taxon>
        <taxon>Fungi</taxon>
        <taxon>Dikarya</taxon>
        <taxon>Basidiomycota</taxon>
        <taxon>Pucciniomycotina</taxon>
        <taxon>Mixiomycetes</taxon>
        <taxon>Mixiales</taxon>
        <taxon>Mixiaceae</taxon>
        <taxon>Mixia</taxon>
    </lineage>
</organism>
<evidence type="ECO:0000256" key="5">
    <source>
        <dbReference type="ARBA" id="ARBA00023098"/>
    </source>
</evidence>
<reference evidence="6 7" key="2">
    <citation type="journal article" date="2012" name="Open Biol.">
        <title>Characteristics of nucleosomes and linker DNA regions on the genome of the basidiomycete Mixia osmundae revealed by mono- and dinucleosome mapping.</title>
        <authorList>
            <person name="Nishida H."/>
            <person name="Kondo S."/>
            <person name="Matsumoto T."/>
            <person name="Suzuki Y."/>
            <person name="Yoshikawa H."/>
            <person name="Taylor T.D."/>
            <person name="Sugiyama J."/>
        </authorList>
    </citation>
    <scope>NUCLEOTIDE SEQUENCE [LARGE SCALE GENOMIC DNA]</scope>
    <source>
        <strain evidence="7">CBS 9802 / IAM 14324 / JCM 22182 / KY 12970</strain>
    </source>
</reference>
<keyword evidence="4" id="KW-0949">S-adenosyl-L-methionine</keyword>
<dbReference type="InterPro" id="IPR003333">
    <property type="entry name" value="CMAS"/>
</dbReference>
<keyword evidence="5" id="KW-0443">Lipid metabolism</keyword>
<dbReference type="GO" id="GO:0032259">
    <property type="term" value="P:methylation"/>
    <property type="evidence" value="ECO:0007669"/>
    <property type="project" value="UniProtKB-KW"/>
</dbReference>
<evidence type="ECO:0000313" key="7">
    <source>
        <dbReference type="Proteomes" id="UP000009131"/>
    </source>
</evidence>
<evidence type="ECO:0008006" key="8">
    <source>
        <dbReference type="Google" id="ProtNLM"/>
    </source>
</evidence>
<dbReference type="HOGENOM" id="CLU_026434_0_0_1"/>
<sequence>MSEGYVRTRNYKSEKHGKVASLADRLFYTTKESVVNRGWGPLVLLARTTIVALMEKITYGQLRVLTPDGIFTFGNPIIADPSYSSSTHALPGGTKKELKAELRVVNDAFWVRMLILSDLGFAEAYMVGDVEVDDLDALFKMFILNRQNLSEMSMTTSKIFSSLNYLMNSRFVNSVSNSISNISAHYDLAPALFQSFLSPDMTYSCAIFSEAEGGLEGDLAQFPRLSAAVGDVVKQVAAQQQAGDQVDTPELEAAQRRKLQTIIEKARIGKGDRVLEIGSGWGSFAMQAVQTTGCTVDTLTLSVEQQEIAEARIAEAGLTASIRVHLMDYRNIPDEFVHAFDRVVSIEMLEAVGIDFLDSYFAIVDKALKPDRGLGVFQVITVPEGRFEAYRKSVDFIQKWVFPGGICPSLTSLFTAINKGSQGRLLVETVENIGPHYARTLREWRRRFEARFESHIVPSLRETYPELKSRKQLEVFRRKWSYYFCYCETGFSMRSLGDHIITITREGNLSLY</sequence>
<dbReference type="OMA" id="WGGLAEF"/>
<dbReference type="GO" id="GO:0008610">
    <property type="term" value="P:lipid biosynthetic process"/>
    <property type="evidence" value="ECO:0007669"/>
    <property type="project" value="InterPro"/>
</dbReference>
<dbReference type="PANTHER" id="PTHR43667:SF2">
    <property type="entry name" value="FATTY ACID C-METHYL TRANSFERASE"/>
    <property type="match status" value="1"/>
</dbReference>
<protein>
    <recommendedName>
        <fullName evidence="8">Cyclopropane-fatty-acyl-phospholipid synthase</fullName>
    </recommendedName>
</protein>
<comment type="caution">
    <text evidence="6">The sequence shown here is derived from an EMBL/GenBank/DDBJ whole genome shotgun (WGS) entry which is preliminary data.</text>
</comment>
<evidence type="ECO:0000256" key="4">
    <source>
        <dbReference type="ARBA" id="ARBA00022691"/>
    </source>
</evidence>
<dbReference type="InterPro" id="IPR050723">
    <property type="entry name" value="CFA/CMAS"/>
</dbReference>
<keyword evidence="7" id="KW-1185">Reference proteome</keyword>
<dbReference type="GO" id="GO:0008168">
    <property type="term" value="F:methyltransferase activity"/>
    <property type="evidence" value="ECO:0007669"/>
    <property type="project" value="UniProtKB-KW"/>
</dbReference>
<dbReference type="RefSeq" id="XP_014568802.1">
    <property type="nucleotide sequence ID" value="XM_014713316.1"/>
</dbReference>
<proteinExistence type="inferred from homology"/>
<evidence type="ECO:0000256" key="2">
    <source>
        <dbReference type="ARBA" id="ARBA00022603"/>
    </source>
</evidence>
<evidence type="ECO:0000313" key="6">
    <source>
        <dbReference type="EMBL" id="GAA99580.1"/>
    </source>
</evidence>